<dbReference type="InterPro" id="IPR024775">
    <property type="entry name" value="DinB-like"/>
</dbReference>
<evidence type="ECO:0000313" key="3">
    <source>
        <dbReference type="Proteomes" id="UP001596958"/>
    </source>
</evidence>
<keyword evidence="3" id="KW-1185">Reference proteome</keyword>
<gene>
    <name evidence="2" type="ORF">ACFQZS_08885</name>
</gene>
<proteinExistence type="predicted"/>
<dbReference type="Proteomes" id="UP001596958">
    <property type="component" value="Unassembled WGS sequence"/>
</dbReference>
<dbReference type="RefSeq" id="WP_377099350.1">
    <property type="nucleotide sequence ID" value="NZ_JBHTHU010000005.1"/>
</dbReference>
<dbReference type="EMBL" id="JBHTHU010000005">
    <property type="protein sequence ID" value="MFD0750253.1"/>
    <property type="molecule type" value="Genomic_DNA"/>
</dbReference>
<evidence type="ECO:0000259" key="1">
    <source>
        <dbReference type="Pfam" id="PF12867"/>
    </source>
</evidence>
<name>A0ABW2YWT4_9SPHI</name>
<evidence type="ECO:0000313" key="2">
    <source>
        <dbReference type="EMBL" id="MFD0750253.1"/>
    </source>
</evidence>
<dbReference type="Pfam" id="PF12867">
    <property type="entry name" value="DinB_2"/>
    <property type="match status" value="1"/>
</dbReference>
<comment type="caution">
    <text evidence="2">The sequence shown here is derived from an EMBL/GenBank/DDBJ whole genome shotgun (WGS) entry which is preliminary data.</text>
</comment>
<sequence length="143" mass="16764">MINITADLLNTIERFVCNHAPDIDWKKQATGESWLGIEILGHLTDSALVNLQRFVRCTYESDFVLTYAQDEWVAAQRCEEADVTELLTLWQLINKQIIVVLDNYPADRWDARCNDHTVEFLAIDYIDHMRHHLDQIIELKYTD</sequence>
<dbReference type="SUPFAM" id="SSF109854">
    <property type="entry name" value="DinB/YfiT-like putative metalloenzymes"/>
    <property type="match status" value="1"/>
</dbReference>
<dbReference type="InterPro" id="IPR034660">
    <property type="entry name" value="DinB/YfiT-like"/>
</dbReference>
<dbReference type="Gene3D" id="1.20.120.450">
    <property type="entry name" value="dinb family like domain"/>
    <property type="match status" value="1"/>
</dbReference>
<organism evidence="2 3">
    <name type="scientific">Mucilaginibacter calamicampi</name>
    <dbReference type="NCBI Taxonomy" id="1302352"/>
    <lineage>
        <taxon>Bacteria</taxon>
        <taxon>Pseudomonadati</taxon>
        <taxon>Bacteroidota</taxon>
        <taxon>Sphingobacteriia</taxon>
        <taxon>Sphingobacteriales</taxon>
        <taxon>Sphingobacteriaceae</taxon>
        <taxon>Mucilaginibacter</taxon>
    </lineage>
</organism>
<accession>A0ABW2YWT4</accession>
<reference evidence="3" key="1">
    <citation type="journal article" date="2019" name="Int. J. Syst. Evol. Microbiol.">
        <title>The Global Catalogue of Microorganisms (GCM) 10K type strain sequencing project: providing services to taxonomists for standard genome sequencing and annotation.</title>
        <authorList>
            <consortium name="The Broad Institute Genomics Platform"/>
            <consortium name="The Broad Institute Genome Sequencing Center for Infectious Disease"/>
            <person name="Wu L."/>
            <person name="Ma J."/>
        </authorList>
    </citation>
    <scope>NUCLEOTIDE SEQUENCE [LARGE SCALE GENOMIC DNA]</scope>
    <source>
        <strain evidence="3">CCUG 63418</strain>
    </source>
</reference>
<feature type="domain" description="DinB-like" evidence="1">
    <location>
        <begin position="20"/>
        <end position="136"/>
    </location>
</feature>
<protein>
    <submittedName>
        <fullName evidence="2">DinB family protein</fullName>
    </submittedName>
</protein>